<name>Q21DX1_SACD2</name>
<evidence type="ECO:0000313" key="1">
    <source>
        <dbReference type="EMBL" id="ABD83108.1"/>
    </source>
</evidence>
<organism evidence="1 2">
    <name type="scientific">Saccharophagus degradans (strain 2-40 / ATCC 43961 / DSM 17024)</name>
    <dbReference type="NCBI Taxonomy" id="203122"/>
    <lineage>
        <taxon>Bacteria</taxon>
        <taxon>Pseudomonadati</taxon>
        <taxon>Pseudomonadota</taxon>
        <taxon>Gammaproteobacteria</taxon>
        <taxon>Cellvibrionales</taxon>
        <taxon>Cellvibrionaceae</taxon>
        <taxon>Saccharophagus</taxon>
    </lineage>
</organism>
<dbReference type="STRING" id="203122.Sde_3853"/>
<protein>
    <recommendedName>
        <fullName evidence="3">Tissue inhibitor of metalloproteinase</fullName>
    </recommendedName>
</protein>
<dbReference type="GeneID" id="98615809"/>
<gene>
    <name evidence="1" type="ordered locus">Sde_3853</name>
</gene>
<dbReference type="KEGG" id="sde:Sde_3853"/>
<dbReference type="RefSeq" id="WP_011470323.1">
    <property type="nucleotide sequence ID" value="NC_007912.1"/>
</dbReference>
<keyword evidence="2" id="KW-1185">Reference proteome</keyword>
<evidence type="ECO:0000313" key="2">
    <source>
        <dbReference type="Proteomes" id="UP000001947"/>
    </source>
</evidence>
<reference evidence="1 2" key="1">
    <citation type="journal article" date="2008" name="PLoS Genet.">
        <title>Complete genome sequence of the complex carbohydrate-degrading marine bacterium, Saccharophagus degradans strain 2-40 T.</title>
        <authorList>
            <person name="Weiner R.M."/>
            <person name="Taylor L.E.II."/>
            <person name="Henrissat B."/>
            <person name="Hauser L."/>
            <person name="Land M."/>
            <person name="Coutinho P.M."/>
            <person name="Rancurel C."/>
            <person name="Saunders E.H."/>
            <person name="Longmire A.G."/>
            <person name="Zhang H."/>
            <person name="Bayer E.A."/>
            <person name="Gilbert H.J."/>
            <person name="Larimer F."/>
            <person name="Zhulin I.B."/>
            <person name="Ekborg N.A."/>
            <person name="Lamed R."/>
            <person name="Richardson P.M."/>
            <person name="Borovok I."/>
            <person name="Hutcheson S."/>
        </authorList>
    </citation>
    <scope>NUCLEOTIDE SEQUENCE [LARGE SCALE GENOMIC DNA]</scope>
    <source>
        <strain evidence="2">2-40 / ATCC 43961 / DSM 17024</strain>
    </source>
</reference>
<dbReference type="SUPFAM" id="SSF50242">
    <property type="entry name" value="TIMP-like"/>
    <property type="match status" value="1"/>
</dbReference>
<dbReference type="Gene3D" id="2.40.50.120">
    <property type="match status" value="1"/>
</dbReference>
<sequence length="147" mass="16612">MKFVILFVLLFFFSNSYGKSCLLDEVVRSSESPYSAIKENVDYILVGEVVAKEYLVSRLKDEEEILESSSIKLKVKEWIKGEGTEITYLSGKRHGTNCSCAYMFDVGSTYLVFGTERNGKKLVSCEYISVEGSREYLAAISKIKPNK</sequence>
<dbReference type="HOGENOM" id="CLU_1766681_0_0_6"/>
<dbReference type="EMBL" id="CP000282">
    <property type="protein sequence ID" value="ABD83108.1"/>
    <property type="molecule type" value="Genomic_DNA"/>
</dbReference>
<accession>Q21DX1</accession>
<dbReference type="AlphaFoldDB" id="Q21DX1"/>
<dbReference type="Proteomes" id="UP000001947">
    <property type="component" value="Chromosome"/>
</dbReference>
<dbReference type="InterPro" id="IPR008993">
    <property type="entry name" value="TIMP-like_OB-fold"/>
</dbReference>
<proteinExistence type="predicted"/>
<evidence type="ECO:0008006" key="3">
    <source>
        <dbReference type="Google" id="ProtNLM"/>
    </source>
</evidence>